<comment type="function">
    <text evidence="3 14 16">Endonuclease that specifically degrades the RNA of RNA-DNA hybrids.</text>
</comment>
<dbReference type="FunFam" id="3.30.420.10:FF:000006">
    <property type="entry name" value="Ribonuclease HII"/>
    <property type="match status" value="1"/>
</dbReference>
<dbReference type="PANTHER" id="PTHR10954">
    <property type="entry name" value="RIBONUCLEASE H2 SUBUNIT A"/>
    <property type="match status" value="1"/>
</dbReference>
<dbReference type="CDD" id="cd07182">
    <property type="entry name" value="RNase_HII_bacteria_HII_like"/>
    <property type="match status" value="1"/>
</dbReference>
<evidence type="ECO:0000256" key="8">
    <source>
        <dbReference type="ARBA" id="ARBA00022490"/>
    </source>
</evidence>
<dbReference type="InterPro" id="IPR001352">
    <property type="entry name" value="RNase_HII/HIII"/>
</dbReference>
<evidence type="ECO:0000256" key="1">
    <source>
        <dbReference type="ARBA" id="ARBA00000077"/>
    </source>
</evidence>
<dbReference type="HAMAP" id="MF_00052_B">
    <property type="entry name" value="RNase_HII_B"/>
    <property type="match status" value="1"/>
</dbReference>
<evidence type="ECO:0000256" key="16">
    <source>
        <dbReference type="RuleBase" id="RU003515"/>
    </source>
</evidence>
<evidence type="ECO:0000313" key="19">
    <source>
        <dbReference type="EMBL" id="STO24966.1"/>
    </source>
</evidence>
<keyword evidence="10 14" id="KW-0479">Metal-binding</keyword>
<evidence type="ECO:0000259" key="17">
    <source>
        <dbReference type="PROSITE" id="PS51975"/>
    </source>
</evidence>
<keyword evidence="11 14" id="KW-0255">Endonuclease</keyword>
<dbReference type="PANTHER" id="PTHR10954:SF18">
    <property type="entry name" value="RIBONUCLEASE HII"/>
    <property type="match status" value="1"/>
</dbReference>
<dbReference type="GO" id="GO:0030145">
    <property type="term" value="F:manganese ion binding"/>
    <property type="evidence" value="ECO:0007669"/>
    <property type="project" value="UniProtKB-UniRule"/>
</dbReference>
<protein>
    <recommendedName>
        <fullName evidence="7 14">Ribonuclease HII</fullName>
        <shortName evidence="14">RNase HII</shortName>
        <ecNumber evidence="6 14">3.1.26.4</ecNumber>
    </recommendedName>
</protein>
<keyword evidence="9 14" id="KW-0540">Nuclease</keyword>
<dbReference type="InterPro" id="IPR036397">
    <property type="entry name" value="RNaseH_sf"/>
</dbReference>
<feature type="binding site" evidence="14 15">
    <location>
        <position position="23"/>
    </location>
    <ligand>
        <name>a divalent metal cation</name>
        <dbReference type="ChEBI" id="CHEBI:60240"/>
    </ligand>
</feature>
<evidence type="ECO:0000256" key="14">
    <source>
        <dbReference type="HAMAP-Rule" id="MF_00052"/>
    </source>
</evidence>
<dbReference type="AlphaFoldDB" id="A0A377GJH7"/>
<evidence type="ECO:0000313" key="18">
    <source>
        <dbReference type="EMBL" id="SIQ78563.1"/>
    </source>
</evidence>
<evidence type="ECO:0000256" key="11">
    <source>
        <dbReference type="ARBA" id="ARBA00022759"/>
    </source>
</evidence>
<evidence type="ECO:0000256" key="12">
    <source>
        <dbReference type="ARBA" id="ARBA00022801"/>
    </source>
</evidence>
<evidence type="ECO:0000313" key="20">
    <source>
        <dbReference type="Proteomes" id="UP000186808"/>
    </source>
</evidence>
<evidence type="ECO:0000256" key="2">
    <source>
        <dbReference type="ARBA" id="ARBA00001946"/>
    </source>
</evidence>
<keyword evidence="12 14" id="KW-0378">Hydrolase</keyword>
<keyword evidence="13 14" id="KW-0464">Manganese</keyword>
<dbReference type="GO" id="GO:0032299">
    <property type="term" value="C:ribonuclease H2 complex"/>
    <property type="evidence" value="ECO:0007669"/>
    <property type="project" value="TreeGrafter"/>
</dbReference>
<dbReference type="NCBIfam" id="NF000595">
    <property type="entry name" value="PRK00015.1-3"/>
    <property type="match status" value="1"/>
</dbReference>
<feature type="binding site" evidence="14 15">
    <location>
        <position position="112"/>
    </location>
    <ligand>
        <name>a divalent metal cation</name>
        <dbReference type="ChEBI" id="CHEBI:60240"/>
    </ligand>
</feature>
<sequence>MTMNTLILDTGNKNIMLIAGVDEVGRGPLAGAVVTAAVILKEPIEGLADSKKLSAKKRELLALKIKEQALAYAYGRAEVDEIDTLNIHHATLLAMQRAVEALPIKPDEVLVDGIHIPKLSIPCKAIVQGDDLIPEISAASILAKVLRDAEMVALDAIYPGYGFSEHKGYGTVAHREALNRLGPCMIHRRSYAQVAALL</sequence>
<accession>A0A377GJH7</accession>
<comment type="cofactor">
    <cofactor evidence="2">
        <name>Mg(2+)</name>
        <dbReference type="ChEBI" id="CHEBI:18420"/>
    </cofactor>
</comment>
<evidence type="ECO:0000256" key="3">
    <source>
        <dbReference type="ARBA" id="ARBA00004065"/>
    </source>
</evidence>
<organism evidence="19 21">
    <name type="scientific">Fluoribacter gormanii</name>
    <dbReference type="NCBI Taxonomy" id="464"/>
    <lineage>
        <taxon>Bacteria</taxon>
        <taxon>Pseudomonadati</taxon>
        <taxon>Pseudomonadota</taxon>
        <taxon>Gammaproteobacteria</taxon>
        <taxon>Legionellales</taxon>
        <taxon>Legionellaceae</taxon>
        <taxon>Fluoribacter</taxon>
    </lineage>
</organism>
<keyword evidence="20" id="KW-1185">Reference proteome</keyword>
<evidence type="ECO:0000256" key="10">
    <source>
        <dbReference type="ARBA" id="ARBA00022723"/>
    </source>
</evidence>
<proteinExistence type="inferred from homology"/>
<dbReference type="GO" id="GO:0006298">
    <property type="term" value="P:mismatch repair"/>
    <property type="evidence" value="ECO:0007669"/>
    <property type="project" value="TreeGrafter"/>
</dbReference>
<name>A0A377GJH7_9GAMM</name>
<comment type="subcellular location">
    <subcellularLocation>
        <location evidence="4 14">Cytoplasm</location>
    </subcellularLocation>
</comment>
<dbReference type="GO" id="GO:0043137">
    <property type="term" value="P:DNA replication, removal of RNA primer"/>
    <property type="evidence" value="ECO:0007669"/>
    <property type="project" value="TreeGrafter"/>
</dbReference>
<keyword evidence="8 14" id="KW-0963">Cytoplasm</keyword>
<evidence type="ECO:0000256" key="15">
    <source>
        <dbReference type="PROSITE-ProRule" id="PRU01319"/>
    </source>
</evidence>
<dbReference type="Proteomes" id="UP000186808">
    <property type="component" value="Unassembled WGS sequence"/>
</dbReference>
<dbReference type="InterPro" id="IPR022898">
    <property type="entry name" value="RNase_HII"/>
</dbReference>
<dbReference type="NCBIfam" id="NF000596">
    <property type="entry name" value="PRK00015.1-4"/>
    <property type="match status" value="1"/>
</dbReference>
<feature type="domain" description="RNase H type-2" evidence="17">
    <location>
        <begin position="16"/>
        <end position="198"/>
    </location>
</feature>
<dbReference type="PROSITE" id="PS51975">
    <property type="entry name" value="RNASE_H_2"/>
    <property type="match status" value="1"/>
</dbReference>
<dbReference type="Proteomes" id="UP000254374">
    <property type="component" value="Unassembled WGS sequence"/>
</dbReference>
<dbReference type="EMBL" id="FTNL01000003">
    <property type="protein sequence ID" value="SIQ78563.1"/>
    <property type="molecule type" value="Genomic_DNA"/>
</dbReference>
<gene>
    <name evidence="14 19" type="primary">rnhB</name>
    <name evidence="19" type="ORF">NCTC11401_01784</name>
    <name evidence="18" type="ORF">SAMN05421777_10374</name>
</gene>
<evidence type="ECO:0000256" key="5">
    <source>
        <dbReference type="ARBA" id="ARBA00007383"/>
    </source>
</evidence>
<comment type="cofactor">
    <cofactor evidence="14 15">
        <name>Mn(2+)</name>
        <dbReference type="ChEBI" id="CHEBI:29035"/>
    </cofactor>
    <cofactor evidence="14 15">
        <name>Mg(2+)</name>
        <dbReference type="ChEBI" id="CHEBI:18420"/>
    </cofactor>
    <text evidence="14 15">Manganese or magnesium. Binds 1 divalent metal ion per monomer in the absence of substrate. May bind a second metal ion after substrate binding.</text>
</comment>
<evidence type="ECO:0000256" key="13">
    <source>
        <dbReference type="ARBA" id="ARBA00023211"/>
    </source>
</evidence>
<dbReference type="InterPro" id="IPR024567">
    <property type="entry name" value="RNase_HII/HIII_dom"/>
</dbReference>
<dbReference type="EMBL" id="UGGV01000001">
    <property type="protein sequence ID" value="STO24966.1"/>
    <property type="molecule type" value="Genomic_DNA"/>
</dbReference>
<dbReference type="GO" id="GO:0004523">
    <property type="term" value="F:RNA-DNA hybrid ribonuclease activity"/>
    <property type="evidence" value="ECO:0007669"/>
    <property type="project" value="UniProtKB-UniRule"/>
</dbReference>
<comment type="catalytic activity">
    <reaction evidence="1 14 15 16">
        <text>Endonucleolytic cleavage to 5'-phosphomonoester.</text>
        <dbReference type="EC" id="3.1.26.4"/>
    </reaction>
</comment>
<evidence type="ECO:0000256" key="4">
    <source>
        <dbReference type="ARBA" id="ARBA00004496"/>
    </source>
</evidence>
<dbReference type="GO" id="GO:0003723">
    <property type="term" value="F:RNA binding"/>
    <property type="evidence" value="ECO:0007669"/>
    <property type="project" value="UniProtKB-UniRule"/>
</dbReference>
<evidence type="ECO:0000313" key="21">
    <source>
        <dbReference type="Proteomes" id="UP000254374"/>
    </source>
</evidence>
<comment type="similarity">
    <text evidence="5 14 16">Belongs to the RNase HII family.</text>
</comment>
<dbReference type="Pfam" id="PF01351">
    <property type="entry name" value="RNase_HII"/>
    <property type="match status" value="1"/>
</dbReference>
<dbReference type="GO" id="GO:0005737">
    <property type="term" value="C:cytoplasm"/>
    <property type="evidence" value="ECO:0007669"/>
    <property type="project" value="UniProtKB-SubCell"/>
</dbReference>
<reference evidence="19 21" key="2">
    <citation type="submission" date="2018-06" db="EMBL/GenBank/DDBJ databases">
        <authorList>
            <consortium name="Pathogen Informatics"/>
            <person name="Doyle S."/>
        </authorList>
    </citation>
    <scope>NUCLEOTIDE SEQUENCE [LARGE SCALE GENOMIC DNA]</scope>
    <source>
        <strain evidence="19 21">NCTC11401</strain>
    </source>
</reference>
<dbReference type="Gene3D" id="3.30.420.10">
    <property type="entry name" value="Ribonuclease H-like superfamily/Ribonuclease H"/>
    <property type="match status" value="1"/>
</dbReference>
<dbReference type="EC" id="3.1.26.4" evidence="6 14"/>
<evidence type="ECO:0000256" key="6">
    <source>
        <dbReference type="ARBA" id="ARBA00012180"/>
    </source>
</evidence>
<evidence type="ECO:0000256" key="7">
    <source>
        <dbReference type="ARBA" id="ARBA00019179"/>
    </source>
</evidence>
<feature type="binding site" evidence="14 15">
    <location>
        <position position="22"/>
    </location>
    <ligand>
        <name>a divalent metal cation</name>
        <dbReference type="ChEBI" id="CHEBI:60240"/>
    </ligand>
</feature>
<reference evidence="18 20" key="1">
    <citation type="submission" date="2017-01" db="EMBL/GenBank/DDBJ databases">
        <authorList>
            <person name="Varghese N."/>
            <person name="Submissions S."/>
        </authorList>
    </citation>
    <scope>NUCLEOTIDE SEQUENCE [LARGE SCALE GENOMIC DNA]</scope>
    <source>
        <strain evidence="18 20">ATCC 33342</strain>
    </source>
</reference>
<dbReference type="SUPFAM" id="SSF53098">
    <property type="entry name" value="Ribonuclease H-like"/>
    <property type="match status" value="1"/>
</dbReference>
<evidence type="ECO:0000256" key="9">
    <source>
        <dbReference type="ARBA" id="ARBA00022722"/>
    </source>
</evidence>
<dbReference type="STRING" id="464.Lgor_2736"/>
<dbReference type="InterPro" id="IPR012337">
    <property type="entry name" value="RNaseH-like_sf"/>
</dbReference>